<dbReference type="InterPro" id="IPR013785">
    <property type="entry name" value="Aldolase_TIM"/>
</dbReference>
<feature type="non-terminal residue" evidence="1">
    <location>
        <position position="1"/>
    </location>
</feature>
<accession>A0ABQ8A3M5</accession>
<proteinExistence type="predicted"/>
<comment type="caution">
    <text evidence="1">The sequence shown here is derived from an EMBL/GenBank/DDBJ whole genome shotgun (WGS) entry which is preliminary data.</text>
</comment>
<dbReference type="Proteomes" id="UP000824890">
    <property type="component" value="Unassembled WGS sequence"/>
</dbReference>
<sequence>FLWNDHVKENIIQSYVLAIEDVFSAHRCLNKDIEIGQRMITISTVGVPNTIKKLASHKLQSTLSCQVLPHFLIFY</sequence>
<protein>
    <recommendedName>
        <fullName evidence="3">Pyruvate kinase</fullName>
    </recommendedName>
</protein>
<organism evidence="1 2">
    <name type="scientific">Brassica napus</name>
    <name type="common">Rape</name>
    <dbReference type="NCBI Taxonomy" id="3708"/>
    <lineage>
        <taxon>Eukaryota</taxon>
        <taxon>Viridiplantae</taxon>
        <taxon>Streptophyta</taxon>
        <taxon>Embryophyta</taxon>
        <taxon>Tracheophyta</taxon>
        <taxon>Spermatophyta</taxon>
        <taxon>Magnoliopsida</taxon>
        <taxon>eudicotyledons</taxon>
        <taxon>Gunneridae</taxon>
        <taxon>Pentapetalae</taxon>
        <taxon>rosids</taxon>
        <taxon>malvids</taxon>
        <taxon>Brassicales</taxon>
        <taxon>Brassicaceae</taxon>
        <taxon>Brassiceae</taxon>
        <taxon>Brassica</taxon>
    </lineage>
</organism>
<reference evidence="1 2" key="1">
    <citation type="submission" date="2021-05" db="EMBL/GenBank/DDBJ databases">
        <title>Genome Assembly of Synthetic Allotetraploid Brassica napus Reveals Homoeologous Exchanges between Subgenomes.</title>
        <authorList>
            <person name="Davis J.T."/>
        </authorList>
    </citation>
    <scope>NUCLEOTIDE SEQUENCE [LARGE SCALE GENOMIC DNA]</scope>
    <source>
        <strain evidence="2">cv. Da-Ae</strain>
        <tissue evidence="1">Seedling</tissue>
    </source>
</reference>
<dbReference type="EMBL" id="JAGKQM010000014">
    <property type="protein sequence ID" value="KAH0887109.1"/>
    <property type="molecule type" value="Genomic_DNA"/>
</dbReference>
<keyword evidence="2" id="KW-1185">Reference proteome</keyword>
<dbReference type="Gene3D" id="3.20.20.70">
    <property type="entry name" value="Aldolase class I"/>
    <property type="match status" value="1"/>
</dbReference>
<evidence type="ECO:0000313" key="1">
    <source>
        <dbReference type="EMBL" id="KAH0887109.1"/>
    </source>
</evidence>
<evidence type="ECO:0008006" key="3">
    <source>
        <dbReference type="Google" id="ProtNLM"/>
    </source>
</evidence>
<evidence type="ECO:0000313" key="2">
    <source>
        <dbReference type="Proteomes" id="UP000824890"/>
    </source>
</evidence>
<gene>
    <name evidence="1" type="ORF">HID58_063205</name>
</gene>
<name>A0ABQ8A3M5_BRANA</name>